<reference evidence="2" key="1">
    <citation type="submission" date="2021-06" db="EMBL/GenBank/DDBJ databases">
        <authorList>
            <person name="Kallberg Y."/>
            <person name="Tangrot J."/>
            <person name="Rosling A."/>
        </authorList>
    </citation>
    <scope>NUCLEOTIDE SEQUENCE</scope>
    <source>
        <strain evidence="2">CL551</strain>
    </source>
</reference>
<comment type="caution">
    <text evidence="2">The sequence shown here is derived from an EMBL/GenBank/DDBJ whole genome shotgun (WGS) entry which is preliminary data.</text>
</comment>
<evidence type="ECO:0000313" key="2">
    <source>
        <dbReference type="EMBL" id="CAG8598510.1"/>
    </source>
</evidence>
<name>A0A9N9CCB8_9GLOM</name>
<keyword evidence="1" id="KW-0732">Signal</keyword>
<dbReference type="OrthoDB" id="2356959at2759"/>
<dbReference type="AlphaFoldDB" id="A0A9N9CCB8"/>
<organism evidence="2 3">
    <name type="scientific">Acaulospora morrowiae</name>
    <dbReference type="NCBI Taxonomy" id="94023"/>
    <lineage>
        <taxon>Eukaryota</taxon>
        <taxon>Fungi</taxon>
        <taxon>Fungi incertae sedis</taxon>
        <taxon>Mucoromycota</taxon>
        <taxon>Glomeromycotina</taxon>
        <taxon>Glomeromycetes</taxon>
        <taxon>Diversisporales</taxon>
        <taxon>Acaulosporaceae</taxon>
        <taxon>Acaulospora</taxon>
    </lineage>
</organism>
<evidence type="ECO:0000256" key="1">
    <source>
        <dbReference type="SAM" id="SignalP"/>
    </source>
</evidence>
<dbReference type="Proteomes" id="UP000789342">
    <property type="component" value="Unassembled WGS sequence"/>
</dbReference>
<protein>
    <submittedName>
        <fullName evidence="2">6387_t:CDS:1</fullName>
    </submittedName>
</protein>
<feature type="chain" id="PRO_5040495845" evidence="1">
    <location>
        <begin position="26"/>
        <end position="137"/>
    </location>
</feature>
<feature type="signal peptide" evidence="1">
    <location>
        <begin position="1"/>
        <end position="25"/>
    </location>
</feature>
<evidence type="ECO:0000313" key="3">
    <source>
        <dbReference type="Proteomes" id="UP000789342"/>
    </source>
</evidence>
<gene>
    <name evidence="2" type="ORF">AMORRO_LOCUS7675</name>
</gene>
<dbReference type="EMBL" id="CAJVPV010005962">
    <property type="protein sequence ID" value="CAG8598510.1"/>
    <property type="molecule type" value="Genomic_DNA"/>
</dbReference>
<proteinExistence type="predicted"/>
<accession>A0A9N9CCB8</accession>
<keyword evidence="3" id="KW-1185">Reference proteome</keyword>
<sequence>MNRQTFNIFLIVLAISLALTITVDASSKKCVKKPTKPKCISICCLSLGSPGWTNKVHDTSSYTPNINATTAQDCCDSCVDDPECLEWIFGTESGCNRIYNSNPLEDVCLSIMTVPSGILDPDSQGGVIRCSNSNECT</sequence>